<feature type="domain" description="Saposin B-type" evidence="13">
    <location>
        <begin position="167"/>
        <end position="251"/>
    </location>
</feature>
<name>A0A9P0D3A0_9CUCU</name>
<organism evidence="14 15">
    <name type="scientific">Psylliodes chrysocephalus</name>
    <dbReference type="NCBI Taxonomy" id="3402493"/>
    <lineage>
        <taxon>Eukaryota</taxon>
        <taxon>Metazoa</taxon>
        <taxon>Ecdysozoa</taxon>
        <taxon>Arthropoda</taxon>
        <taxon>Hexapoda</taxon>
        <taxon>Insecta</taxon>
        <taxon>Pterygota</taxon>
        <taxon>Neoptera</taxon>
        <taxon>Endopterygota</taxon>
        <taxon>Coleoptera</taxon>
        <taxon>Polyphaga</taxon>
        <taxon>Cucujiformia</taxon>
        <taxon>Chrysomeloidea</taxon>
        <taxon>Chrysomelidae</taxon>
        <taxon>Galerucinae</taxon>
        <taxon>Alticini</taxon>
        <taxon>Psylliodes</taxon>
    </lineage>
</organism>
<evidence type="ECO:0000259" key="13">
    <source>
        <dbReference type="PROSITE" id="PS50015"/>
    </source>
</evidence>
<evidence type="ECO:0000256" key="5">
    <source>
        <dbReference type="ARBA" id="ARBA00022723"/>
    </source>
</evidence>
<evidence type="ECO:0000256" key="7">
    <source>
        <dbReference type="ARBA" id="ARBA00022801"/>
    </source>
</evidence>
<dbReference type="PANTHER" id="PTHR10340">
    <property type="entry name" value="SPHINGOMYELIN PHOSPHODIESTERASE"/>
    <property type="match status" value="1"/>
</dbReference>
<dbReference type="InterPro" id="IPR041805">
    <property type="entry name" value="ASMase/PPN1_MPP"/>
</dbReference>
<evidence type="ECO:0000256" key="6">
    <source>
        <dbReference type="ARBA" id="ARBA00022729"/>
    </source>
</evidence>
<dbReference type="InterPro" id="IPR008139">
    <property type="entry name" value="SaposinB_dom"/>
</dbReference>
<dbReference type="Gene3D" id="3.60.21.10">
    <property type="match status" value="1"/>
</dbReference>
<evidence type="ECO:0000256" key="12">
    <source>
        <dbReference type="SAM" id="SignalP"/>
    </source>
</evidence>
<evidence type="ECO:0000256" key="3">
    <source>
        <dbReference type="ARBA" id="ARBA00008234"/>
    </source>
</evidence>
<dbReference type="GO" id="GO:0046513">
    <property type="term" value="P:ceramide biosynthetic process"/>
    <property type="evidence" value="ECO:0007669"/>
    <property type="project" value="UniProtKB-ARBA"/>
</dbReference>
<dbReference type="Proteomes" id="UP001153636">
    <property type="component" value="Chromosome 5"/>
</dbReference>
<dbReference type="OrthoDB" id="282973at2759"/>
<dbReference type="InterPro" id="IPR029052">
    <property type="entry name" value="Metallo-depent_PP-like"/>
</dbReference>
<evidence type="ECO:0000256" key="9">
    <source>
        <dbReference type="ARBA" id="ARBA00023157"/>
    </source>
</evidence>
<reference evidence="14" key="1">
    <citation type="submission" date="2022-01" db="EMBL/GenBank/DDBJ databases">
        <authorList>
            <person name="King R."/>
        </authorList>
    </citation>
    <scope>NUCLEOTIDE SEQUENCE</scope>
</reference>
<dbReference type="PANTHER" id="PTHR10340:SF29">
    <property type="entry name" value="SPHINGOMYELIN PHOSPHODIESTERASE"/>
    <property type="match status" value="1"/>
</dbReference>
<dbReference type="GO" id="GO:0005615">
    <property type="term" value="C:extracellular space"/>
    <property type="evidence" value="ECO:0007669"/>
    <property type="project" value="TreeGrafter"/>
</dbReference>
<protein>
    <recommendedName>
        <fullName evidence="13">Saposin B-type domain-containing protein</fullName>
    </recommendedName>
</protein>
<evidence type="ECO:0000256" key="11">
    <source>
        <dbReference type="ARBA" id="ARBA00047268"/>
    </source>
</evidence>
<evidence type="ECO:0000313" key="15">
    <source>
        <dbReference type="Proteomes" id="UP001153636"/>
    </source>
</evidence>
<feature type="chain" id="PRO_5040360839" description="Saposin B-type domain-containing protein" evidence="12">
    <location>
        <begin position="26"/>
        <end position="693"/>
    </location>
</feature>
<keyword evidence="4" id="KW-0964">Secreted</keyword>
<evidence type="ECO:0000256" key="1">
    <source>
        <dbReference type="ARBA" id="ARBA00001947"/>
    </source>
</evidence>
<comment type="cofactor">
    <cofactor evidence="1">
        <name>Zn(2+)</name>
        <dbReference type="ChEBI" id="CHEBI:29105"/>
    </cofactor>
</comment>
<evidence type="ECO:0000256" key="10">
    <source>
        <dbReference type="ARBA" id="ARBA00023180"/>
    </source>
</evidence>
<keyword evidence="5" id="KW-0479">Metal-binding</keyword>
<proteinExistence type="inferred from homology"/>
<comment type="catalytic activity">
    <reaction evidence="11">
        <text>a sphingomyelin + H2O = phosphocholine + an N-acylsphing-4-enine + H(+)</text>
        <dbReference type="Rhea" id="RHEA:19253"/>
        <dbReference type="ChEBI" id="CHEBI:15377"/>
        <dbReference type="ChEBI" id="CHEBI:15378"/>
        <dbReference type="ChEBI" id="CHEBI:17636"/>
        <dbReference type="ChEBI" id="CHEBI:52639"/>
        <dbReference type="ChEBI" id="CHEBI:295975"/>
        <dbReference type="EC" id="3.1.4.12"/>
    </reaction>
    <physiologicalReaction direction="left-to-right" evidence="11">
        <dbReference type="Rhea" id="RHEA:19254"/>
    </physiologicalReaction>
</comment>
<accession>A0A9P0D3A0</accession>
<dbReference type="InterPro" id="IPR045473">
    <property type="entry name" value="ASM_C"/>
</dbReference>
<sequence length="693" mass="78397">MRLKSSLISIFLVFVIFSRSETAHGKRISKRSFLIGLISNKTRSAVQKLGEISNFGAEKIGNFSAAVVKPISSNAAGGIGKLGDKTGNALEVVGNRTAHVAGKSVQAVETVAEKAINFTFSDIEIHDIERSFAHRMGLKYNKDTDIQKVRNLLGGLFDPSTKFLDSDRTTCGLCKFLIAGLQRHSFTVAKVGEFICNIYILLATYTVSDFCKSIIELNRPVLTYVFDNSKILDPELACTILLQTKECTYDKPALQWVTLVSSTAPIYPEVSHDSNEKPMTILHLTDFHITPDYEVGGVSNCGYPVCCKKGLGNSLKGEKASKWGDYNCDIPPWLLGATLQHLNHTYKDVEIVYFTGDIIDHTVWNTSVESNTEMIYYTYKALAESFPKAKIFSVIGNHESNPLNVFSPPFPDIIKKGLSTDWLYELMGKVWRPWLSPQALETVKYQGYYAQTVSPRLKVIGLNNNVCYNFNWWLMYHTEYINEQLQFLNKELEESEKNGQFVHILGHVSVGNQECIQPWEVSYNRIVQRFAHIIKGQFVGHTHTDELKVFYDINSKPINMAFNGASLTPYLKYNPNYKVVYVNPTSMDIVDIDTYSFNMTEANLYRDRTPAWSKLYSMKQAYNLPDLSPTSFDVFANRLLKDKKLQEQYWLNYVRKGDASLKDGCDDSCKMEVACKAVTTWSLHSVKPQCDMT</sequence>
<dbReference type="CDD" id="cd00842">
    <property type="entry name" value="MPP_ASMase"/>
    <property type="match status" value="1"/>
</dbReference>
<comment type="similarity">
    <text evidence="3">Belongs to the acid sphingomyelinase family.</text>
</comment>
<dbReference type="InterPro" id="IPR004843">
    <property type="entry name" value="Calcineurin-like_PHP"/>
</dbReference>
<dbReference type="PROSITE" id="PS50015">
    <property type="entry name" value="SAP_B"/>
    <property type="match status" value="1"/>
</dbReference>
<dbReference type="AlphaFoldDB" id="A0A9P0D3A0"/>
<evidence type="ECO:0000313" key="14">
    <source>
        <dbReference type="EMBL" id="CAH1111058.1"/>
    </source>
</evidence>
<dbReference type="GO" id="GO:0005764">
    <property type="term" value="C:lysosome"/>
    <property type="evidence" value="ECO:0007669"/>
    <property type="project" value="TreeGrafter"/>
</dbReference>
<keyword evidence="8" id="KW-0862">Zinc</keyword>
<dbReference type="GO" id="GO:0061750">
    <property type="term" value="F:acid sphingomyelin phosphodiesterase activity"/>
    <property type="evidence" value="ECO:0007669"/>
    <property type="project" value="TreeGrafter"/>
</dbReference>
<feature type="signal peptide" evidence="12">
    <location>
        <begin position="1"/>
        <end position="25"/>
    </location>
</feature>
<gene>
    <name evidence="14" type="ORF">PSYICH_LOCUS11030</name>
</gene>
<evidence type="ECO:0000256" key="8">
    <source>
        <dbReference type="ARBA" id="ARBA00022833"/>
    </source>
</evidence>
<keyword evidence="9" id="KW-1015">Disulfide bond</keyword>
<keyword evidence="6 12" id="KW-0732">Signal</keyword>
<dbReference type="GO" id="GO:0016020">
    <property type="term" value="C:membrane"/>
    <property type="evidence" value="ECO:0007669"/>
    <property type="project" value="GOC"/>
</dbReference>
<evidence type="ECO:0000256" key="2">
    <source>
        <dbReference type="ARBA" id="ARBA00004613"/>
    </source>
</evidence>
<keyword evidence="10" id="KW-0325">Glycoprotein</keyword>
<dbReference type="EMBL" id="OV651817">
    <property type="protein sequence ID" value="CAH1111058.1"/>
    <property type="molecule type" value="Genomic_DNA"/>
</dbReference>
<dbReference type="Pfam" id="PF19272">
    <property type="entry name" value="ASMase_C"/>
    <property type="match status" value="1"/>
</dbReference>
<keyword evidence="15" id="KW-1185">Reference proteome</keyword>
<dbReference type="GO" id="GO:0006685">
    <property type="term" value="P:sphingomyelin catabolic process"/>
    <property type="evidence" value="ECO:0007669"/>
    <property type="project" value="TreeGrafter"/>
</dbReference>
<evidence type="ECO:0000256" key="4">
    <source>
        <dbReference type="ARBA" id="ARBA00022525"/>
    </source>
</evidence>
<comment type="subcellular location">
    <subcellularLocation>
        <location evidence="2">Secreted</location>
    </subcellularLocation>
</comment>
<dbReference type="Pfam" id="PF00149">
    <property type="entry name" value="Metallophos"/>
    <property type="match status" value="1"/>
</dbReference>
<dbReference type="GO" id="GO:0046872">
    <property type="term" value="F:metal ion binding"/>
    <property type="evidence" value="ECO:0007669"/>
    <property type="project" value="UniProtKB-KW"/>
</dbReference>
<dbReference type="SUPFAM" id="SSF56300">
    <property type="entry name" value="Metallo-dependent phosphatases"/>
    <property type="match status" value="1"/>
</dbReference>
<keyword evidence="7" id="KW-0378">Hydrolase</keyword>